<proteinExistence type="predicted"/>
<accession>A0A5J4VX94</accession>
<dbReference type="Proteomes" id="UP000324800">
    <property type="component" value="Unassembled WGS sequence"/>
</dbReference>
<reference evidence="1 2" key="1">
    <citation type="submission" date="2019-03" db="EMBL/GenBank/DDBJ databases">
        <title>Single cell metagenomics reveals metabolic interactions within the superorganism composed of flagellate Streblomastix strix and complex community of Bacteroidetes bacteria on its surface.</title>
        <authorList>
            <person name="Treitli S.C."/>
            <person name="Kolisko M."/>
            <person name="Husnik F."/>
            <person name="Keeling P."/>
            <person name="Hampl V."/>
        </authorList>
    </citation>
    <scope>NUCLEOTIDE SEQUENCE [LARGE SCALE GENOMIC DNA]</scope>
    <source>
        <strain evidence="1">ST1C</strain>
    </source>
</reference>
<comment type="caution">
    <text evidence="1">The sequence shown here is derived from an EMBL/GenBank/DDBJ whole genome shotgun (WGS) entry which is preliminary data.</text>
</comment>
<dbReference type="AlphaFoldDB" id="A0A5J4VX94"/>
<organism evidence="1 2">
    <name type="scientific">Streblomastix strix</name>
    <dbReference type="NCBI Taxonomy" id="222440"/>
    <lineage>
        <taxon>Eukaryota</taxon>
        <taxon>Metamonada</taxon>
        <taxon>Preaxostyla</taxon>
        <taxon>Oxymonadida</taxon>
        <taxon>Streblomastigidae</taxon>
        <taxon>Streblomastix</taxon>
    </lineage>
</organism>
<name>A0A5J4VX94_9EUKA</name>
<gene>
    <name evidence="1" type="ORF">EZS28_017258</name>
</gene>
<evidence type="ECO:0000313" key="1">
    <source>
        <dbReference type="EMBL" id="KAA6387215.1"/>
    </source>
</evidence>
<protein>
    <submittedName>
        <fullName evidence="1">Uncharacterized protein</fullName>
    </submittedName>
</protein>
<sequence length="141" mass="16088">MHYAERQSDIPVSQNQSEVIDPFTQYVWYQPFPARGPPIDKHSHLVLVDGGYYAQGLQSHMQLTFGQSFATQQAGHYPFPALGSLVFKHAQLAEMILYNMCMKRLLDLLYNKLDIILFCPWITCIQKCTGCVQLITTSQTT</sequence>
<evidence type="ECO:0000313" key="2">
    <source>
        <dbReference type="Proteomes" id="UP000324800"/>
    </source>
</evidence>
<dbReference type="EMBL" id="SNRW01004469">
    <property type="protein sequence ID" value="KAA6387215.1"/>
    <property type="molecule type" value="Genomic_DNA"/>
</dbReference>